<dbReference type="PANTHER" id="PTHR47955">
    <property type="entry name" value="CYTOCHROME P450 FAMILY 71 PROTEIN"/>
    <property type="match status" value="1"/>
</dbReference>
<evidence type="ECO:0000313" key="10">
    <source>
        <dbReference type="Proteomes" id="UP001163823"/>
    </source>
</evidence>
<evidence type="ECO:0000256" key="2">
    <source>
        <dbReference type="ARBA" id="ARBA00022617"/>
    </source>
</evidence>
<name>A0AAD7LML0_QUISA</name>
<feature type="transmembrane region" description="Helical" evidence="8">
    <location>
        <begin position="6"/>
        <end position="27"/>
    </location>
</feature>
<keyword evidence="8" id="KW-1133">Transmembrane helix</keyword>
<dbReference type="InterPro" id="IPR002401">
    <property type="entry name" value="Cyt_P450_E_grp-I"/>
</dbReference>
<dbReference type="PRINTS" id="PR00385">
    <property type="entry name" value="P450"/>
</dbReference>
<keyword evidence="8" id="KW-0472">Membrane</keyword>
<dbReference type="CDD" id="cd11072">
    <property type="entry name" value="CYP71-like"/>
    <property type="match status" value="1"/>
</dbReference>
<dbReference type="SUPFAM" id="SSF48264">
    <property type="entry name" value="Cytochrome P450"/>
    <property type="match status" value="1"/>
</dbReference>
<comment type="similarity">
    <text evidence="1 7">Belongs to the cytochrome P450 family.</text>
</comment>
<evidence type="ECO:0000256" key="1">
    <source>
        <dbReference type="ARBA" id="ARBA00010617"/>
    </source>
</evidence>
<evidence type="ECO:0000313" key="9">
    <source>
        <dbReference type="EMBL" id="KAJ7960906.1"/>
    </source>
</evidence>
<dbReference type="KEGG" id="qsa:O6P43_021286"/>
<keyword evidence="4 7" id="KW-0560">Oxidoreductase</keyword>
<proteinExistence type="inferred from homology"/>
<reference evidence="9" key="1">
    <citation type="journal article" date="2023" name="Science">
        <title>Elucidation of the pathway for biosynthesis of saponin adjuvants from the soapbark tree.</title>
        <authorList>
            <person name="Reed J."/>
            <person name="Orme A."/>
            <person name="El-Demerdash A."/>
            <person name="Owen C."/>
            <person name="Martin L.B.B."/>
            <person name="Misra R.C."/>
            <person name="Kikuchi S."/>
            <person name="Rejzek M."/>
            <person name="Martin A.C."/>
            <person name="Harkess A."/>
            <person name="Leebens-Mack J."/>
            <person name="Louveau T."/>
            <person name="Stephenson M.J."/>
            <person name="Osbourn A."/>
        </authorList>
    </citation>
    <scope>NUCLEOTIDE SEQUENCE</scope>
    <source>
        <strain evidence="9">S10</strain>
    </source>
</reference>
<dbReference type="GO" id="GO:0020037">
    <property type="term" value="F:heme binding"/>
    <property type="evidence" value="ECO:0007669"/>
    <property type="project" value="InterPro"/>
</dbReference>
<organism evidence="9 10">
    <name type="scientific">Quillaja saponaria</name>
    <name type="common">Soap bark tree</name>
    <dbReference type="NCBI Taxonomy" id="32244"/>
    <lineage>
        <taxon>Eukaryota</taxon>
        <taxon>Viridiplantae</taxon>
        <taxon>Streptophyta</taxon>
        <taxon>Embryophyta</taxon>
        <taxon>Tracheophyta</taxon>
        <taxon>Spermatophyta</taxon>
        <taxon>Magnoliopsida</taxon>
        <taxon>eudicotyledons</taxon>
        <taxon>Gunneridae</taxon>
        <taxon>Pentapetalae</taxon>
        <taxon>rosids</taxon>
        <taxon>fabids</taxon>
        <taxon>Fabales</taxon>
        <taxon>Quillajaceae</taxon>
        <taxon>Quillaja</taxon>
    </lineage>
</organism>
<evidence type="ECO:0000256" key="7">
    <source>
        <dbReference type="RuleBase" id="RU000461"/>
    </source>
</evidence>
<evidence type="ECO:0000256" key="8">
    <source>
        <dbReference type="SAM" id="Phobius"/>
    </source>
</evidence>
<comment type="caution">
    <text evidence="9">The sequence shown here is derived from an EMBL/GenBank/DDBJ whole genome shotgun (WGS) entry which is preliminary data.</text>
</comment>
<gene>
    <name evidence="9" type="ORF">O6P43_021286</name>
</gene>
<evidence type="ECO:0000256" key="5">
    <source>
        <dbReference type="ARBA" id="ARBA00023004"/>
    </source>
</evidence>
<dbReference type="Proteomes" id="UP001163823">
    <property type="component" value="Chromosome 8"/>
</dbReference>
<dbReference type="EMBL" id="JARAOO010000008">
    <property type="protein sequence ID" value="KAJ7960906.1"/>
    <property type="molecule type" value="Genomic_DNA"/>
</dbReference>
<dbReference type="Pfam" id="PF00067">
    <property type="entry name" value="p450"/>
    <property type="match status" value="1"/>
</dbReference>
<keyword evidence="3 6" id="KW-0479">Metal-binding</keyword>
<dbReference type="PROSITE" id="PS00086">
    <property type="entry name" value="CYTOCHROME_P450"/>
    <property type="match status" value="1"/>
</dbReference>
<keyword evidence="7" id="KW-0503">Monooxygenase</keyword>
<dbReference type="GO" id="GO:0004497">
    <property type="term" value="F:monooxygenase activity"/>
    <property type="evidence" value="ECO:0007669"/>
    <property type="project" value="UniProtKB-KW"/>
</dbReference>
<dbReference type="AlphaFoldDB" id="A0AAD7LML0"/>
<keyword evidence="10" id="KW-1185">Reference proteome</keyword>
<dbReference type="PANTHER" id="PTHR47955:SF8">
    <property type="entry name" value="CYTOCHROME P450 71D11-LIKE"/>
    <property type="match status" value="1"/>
</dbReference>
<feature type="binding site" description="axial binding residue" evidence="6">
    <location>
        <position position="401"/>
    </location>
    <ligand>
        <name>heme</name>
        <dbReference type="ChEBI" id="CHEBI:30413"/>
    </ligand>
    <ligandPart>
        <name>Fe</name>
        <dbReference type="ChEBI" id="CHEBI:18248"/>
    </ligandPart>
</feature>
<sequence length="463" mass="52406">MFMELHFPSSVIFAFFLFLFMLFHIFWRSKAKHSNPIRLPPGPWKLPFIGNLHQLTGPLPHQSLDALAKRYGPLMHIQLGELSNIVVSSAEMAEEVMKKHDIIFANRPPILASKILSYDSTGITFSPLGDYWRQMRKFCTTELLSTKRVESFRSIREEGVSSLITDIASNEGSSINLSEKIFSLIYGMTSRAAFGGKSKDQEEFISVMNEVTKLVAGFSIADLYPSIEVLELISGLRPKLEKQHKVIDRILQSIINEHKEKMEIGDGEGHENLLDVLLHLQNKTDLQYPITVNNIKAVILDIFSGGSETTSTTLEWAMSELLRNPRVMQEAQAECSERCEINGYEIPVKTKVIVNAWAIGRDPKNWSEAERFIPERFLNSSVDYKGADYEYIPFGAGRRICPGITFAIANIELPLANLLYHFDWKLPNGMKLEALDMTESFGLSVGRKNELCLIPNLYHFPAS</sequence>
<dbReference type="InterPro" id="IPR001128">
    <property type="entry name" value="Cyt_P450"/>
</dbReference>
<evidence type="ECO:0000256" key="4">
    <source>
        <dbReference type="ARBA" id="ARBA00023002"/>
    </source>
</evidence>
<accession>A0AAD7LML0</accession>
<keyword evidence="8" id="KW-0812">Transmembrane</keyword>
<comment type="cofactor">
    <cofactor evidence="6">
        <name>heme</name>
        <dbReference type="ChEBI" id="CHEBI:30413"/>
    </cofactor>
</comment>
<protein>
    <submittedName>
        <fullName evidence="9">Cytochrome p450</fullName>
    </submittedName>
</protein>
<evidence type="ECO:0000256" key="6">
    <source>
        <dbReference type="PIRSR" id="PIRSR602401-1"/>
    </source>
</evidence>
<dbReference type="GO" id="GO:0005506">
    <property type="term" value="F:iron ion binding"/>
    <property type="evidence" value="ECO:0007669"/>
    <property type="project" value="InterPro"/>
</dbReference>
<dbReference type="Gene3D" id="1.10.630.10">
    <property type="entry name" value="Cytochrome P450"/>
    <property type="match status" value="2"/>
</dbReference>
<keyword evidence="5 6" id="KW-0408">Iron</keyword>
<dbReference type="GO" id="GO:0016705">
    <property type="term" value="F:oxidoreductase activity, acting on paired donors, with incorporation or reduction of molecular oxygen"/>
    <property type="evidence" value="ECO:0007669"/>
    <property type="project" value="InterPro"/>
</dbReference>
<keyword evidence="2 6" id="KW-0349">Heme</keyword>
<dbReference type="InterPro" id="IPR017972">
    <property type="entry name" value="Cyt_P450_CS"/>
</dbReference>
<dbReference type="PRINTS" id="PR00463">
    <property type="entry name" value="EP450I"/>
</dbReference>
<dbReference type="InterPro" id="IPR036396">
    <property type="entry name" value="Cyt_P450_sf"/>
</dbReference>
<evidence type="ECO:0000256" key="3">
    <source>
        <dbReference type="ARBA" id="ARBA00022723"/>
    </source>
</evidence>